<feature type="compositionally biased region" description="Polar residues" evidence="1">
    <location>
        <begin position="26"/>
        <end position="36"/>
    </location>
</feature>
<feature type="compositionally biased region" description="Basic and acidic residues" evidence="1">
    <location>
        <begin position="173"/>
        <end position="191"/>
    </location>
</feature>
<dbReference type="Proteomes" id="UP000266272">
    <property type="component" value="Unassembled WGS sequence"/>
</dbReference>
<feature type="region of interest" description="Disordered" evidence="1">
    <location>
        <begin position="138"/>
        <end position="191"/>
    </location>
</feature>
<dbReference type="EMBL" id="PXOA01000486">
    <property type="protein sequence ID" value="RFU74951.1"/>
    <property type="molecule type" value="Genomic_DNA"/>
</dbReference>
<name>A0A395NGB7_TRIAR</name>
<feature type="region of interest" description="Disordered" evidence="1">
    <location>
        <begin position="1"/>
        <end position="119"/>
    </location>
</feature>
<organism evidence="2 3">
    <name type="scientific">Trichoderma arundinaceum</name>
    <dbReference type="NCBI Taxonomy" id="490622"/>
    <lineage>
        <taxon>Eukaryota</taxon>
        <taxon>Fungi</taxon>
        <taxon>Dikarya</taxon>
        <taxon>Ascomycota</taxon>
        <taxon>Pezizomycotina</taxon>
        <taxon>Sordariomycetes</taxon>
        <taxon>Hypocreomycetidae</taxon>
        <taxon>Hypocreales</taxon>
        <taxon>Hypocreaceae</taxon>
        <taxon>Trichoderma</taxon>
    </lineage>
</organism>
<protein>
    <submittedName>
        <fullName evidence="2">Uncharacterized protein</fullName>
    </submittedName>
</protein>
<feature type="compositionally biased region" description="Basic and acidic residues" evidence="1">
    <location>
        <begin position="138"/>
        <end position="161"/>
    </location>
</feature>
<proteinExistence type="predicted"/>
<dbReference type="OrthoDB" id="4897020at2759"/>
<evidence type="ECO:0000256" key="1">
    <source>
        <dbReference type="SAM" id="MobiDB-lite"/>
    </source>
</evidence>
<accession>A0A395NGB7</accession>
<evidence type="ECO:0000313" key="2">
    <source>
        <dbReference type="EMBL" id="RFU74951.1"/>
    </source>
</evidence>
<feature type="compositionally biased region" description="Low complexity" evidence="1">
    <location>
        <begin position="70"/>
        <end position="90"/>
    </location>
</feature>
<feature type="compositionally biased region" description="Polar residues" evidence="1">
    <location>
        <begin position="1"/>
        <end position="11"/>
    </location>
</feature>
<reference evidence="2 3" key="1">
    <citation type="journal article" date="2018" name="PLoS Pathog.">
        <title>Evolution of structural diversity of trichothecenes, a family of toxins produced by plant pathogenic and entomopathogenic fungi.</title>
        <authorList>
            <person name="Proctor R.H."/>
            <person name="McCormick S.P."/>
            <person name="Kim H.S."/>
            <person name="Cardoza R.E."/>
            <person name="Stanley A.M."/>
            <person name="Lindo L."/>
            <person name="Kelly A."/>
            <person name="Brown D.W."/>
            <person name="Lee T."/>
            <person name="Vaughan M.M."/>
            <person name="Alexander N.J."/>
            <person name="Busman M."/>
            <person name="Gutierrez S."/>
        </authorList>
    </citation>
    <scope>NUCLEOTIDE SEQUENCE [LARGE SCALE GENOMIC DNA]</scope>
    <source>
        <strain evidence="2 3">IBT 40837</strain>
    </source>
</reference>
<comment type="caution">
    <text evidence="2">The sequence shown here is derived from an EMBL/GenBank/DDBJ whole genome shotgun (WGS) entry which is preliminary data.</text>
</comment>
<dbReference type="AlphaFoldDB" id="A0A395NGB7"/>
<gene>
    <name evidence="2" type="ORF">TARUN_7283</name>
</gene>
<sequence>MEQPKTQTEDCYSSGDIPQLRENMRQESMLSTTEATEPNMGKKRAHPAEQGAFDTNGGEPKRRRCGNYGSSGESSSDSTDSTSTQASSTASDERRTASLSGEQLYRGRTRWREGSEPPGWDFMAWYLRPRMVAASFEDRYEEQTSRHHGSESATESLRERSSSTLSPGGIEEGGGRENTPAERDSDVLVTL</sequence>
<evidence type="ECO:0000313" key="3">
    <source>
        <dbReference type="Proteomes" id="UP000266272"/>
    </source>
</evidence>
<keyword evidence="3" id="KW-1185">Reference proteome</keyword>